<evidence type="ECO:0000256" key="8">
    <source>
        <dbReference type="ARBA" id="ARBA00030128"/>
    </source>
</evidence>
<keyword evidence="7 9" id="KW-0067">ATP-binding</keyword>
<keyword evidence="12" id="KW-1185">Reference proteome</keyword>
<comment type="caution">
    <text evidence="11">The sequence shown here is derived from an EMBL/GenBank/DDBJ whole genome shotgun (WGS) entry which is preliminary data.</text>
</comment>
<dbReference type="InterPro" id="IPR017665">
    <property type="entry name" value="Guanylate_kinase"/>
</dbReference>
<keyword evidence="4 9" id="KW-0808">Transferase</keyword>
<dbReference type="Proteomes" id="UP000269352">
    <property type="component" value="Unassembled WGS sequence"/>
</dbReference>
<evidence type="ECO:0000256" key="2">
    <source>
        <dbReference type="ARBA" id="ARBA00012961"/>
    </source>
</evidence>
<dbReference type="InterPro" id="IPR008144">
    <property type="entry name" value="Guanylate_kin-like_dom"/>
</dbReference>
<comment type="function">
    <text evidence="9">Essential for recycling GMP and indirectly, cGMP.</text>
</comment>
<dbReference type="PROSITE" id="PS00856">
    <property type="entry name" value="GUANYLATE_KINASE_1"/>
    <property type="match status" value="1"/>
</dbReference>
<comment type="similarity">
    <text evidence="1 9">Belongs to the guanylate kinase family.</text>
</comment>
<dbReference type="Gene3D" id="3.30.63.10">
    <property type="entry name" value="Guanylate Kinase phosphate binding domain"/>
    <property type="match status" value="1"/>
</dbReference>
<evidence type="ECO:0000256" key="7">
    <source>
        <dbReference type="ARBA" id="ARBA00022840"/>
    </source>
</evidence>
<comment type="catalytic activity">
    <reaction evidence="9">
        <text>GMP + ATP = GDP + ADP</text>
        <dbReference type="Rhea" id="RHEA:20780"/>
        <dbReference type="ChEBI" id="CHEBI:30616"/>
        <dbReference type="ChEBI" id="CHEBI:58115"/>
        <dbReference type="ChEBI" id="CHEBI:58189"/>
        <dbReference type="ChEBI" id="CHEBI:456216"/>
        <dbReference type="EC" id="2.7.4.8"/>
    </reaction>
</comment>
<dbReference type="HAMAP" id="MF_00328">
    <property type="entry name" value="Guanylate_kinase"/>
    <property type="match status" value="1"/>
</dbReference>
<dbReference type="SUPFAM" id="SSF52540">
    <property type="entry name" value="P-loop containing nucleoside triphosphate hydrolases"/>
    <property type="match status" value="1"/>
</dbReference>
<dbReference type="EC" id="2.7.4.8" evidence="2 9"/>
<proteinExistence type="inferred from homology"/>
<evidence type="ECO:0000256" key="3">
    <source>
        <dbReference type="ARBA" id="ARBA00016296"/>
    </source>
</evidence>
<evidence type="ECO:0000256" key="6">
    <source>
        <dbReference type="ARBA" id="ARBA00022777"/>
    </source>
</evidence>
<feature type="domain" description="Guanylate kinase-like" evidence="10">
    <location>
        <begin position="1"/>
        <end position="178"/>
    </location>
</feature>
<dbReference type="SMART" id="SM00072">
    <property type="entry name" value="GuKc"/>
    <property type="match status" value="1"/>
</dbReference>
<dbReference type="PROSITE" id="PS50052">
    <property type="entry name" value="GUANYLATE_KINASE_2"/>
    <property type="match status" value="1"/>
</dbReference>
<dbReference type="PANTHER" id="PTHR23117">
    <property type="entry name" value="GUANYLATE KINASE-RELATED"/>
    <property type="match status" value="1"/>
</dbReference>
<comment type="subcellular location">
    <subcellularLocation>
        <location evidence="9">Cytoplasm</location>
    </subcellularLocation>
</comment>
<dbReference type="InterPro" id="IPR027417">
    <property type="entry name" value="P-loop_NTPase"/>
</dbReference>
<dbReference type="PANTHER" id="PTHR23117:SF13">
    <property type="entry name" value="GUANYLATE KINASE"/>
    <property type="match status" value="1"/>
</dbReference>
<dbReference type="InterPro" id="IPR008145">
    <property type="entry name" value="GK/Ca_channel_bsu"/>
</dbReference>
<dbReference type="CDD" id="cd00071">
    <property type="entry name" value="GMPK"/>
    <property type="match status" value="1"/>
</dbReference>
<name>A0A388T9L0_TERA1</name>
<protein>
    <recommendedName>
        <fullName evidence="3 9">Guanylate kinase</fullName>
        <ecNumber evidence="2 9">2.7.4.8</ecNumber>
    </recommendedName>
    <alternativeName>
        <fullName evidence="8 9">GMP kinase</fullName>
    </alternativeName>
</protein>
<accession>A0A388T9L0</accession>
<feature type="binding site" evidence="9">
    <location>
        <begin position="7"/>
        <end position="14"/>
    </location>
    <ligand>
        <name>ATP</name>
        <dbReference type="ChEBI" id="CHEBI:30616"/>
    </ligand>
</feature>
<reference evidence="11 12" key="1">
    <citation type="journal article" date="2019" name="ISME J.">
        <title>Genome analyses of uncultured TG2/ZB3 bacteria in 'Margulisbacteria' specifically attached to ectosymbiotic spirochetes of protists in the termite gut.</title>
        <authorList>
            <person name="Utami Y.D."/>
            <person name="Kuwahara H."/>
            <person name="Igai K."/>
            <person name="Murakami T."/>
            <person name="Sugaya K."/>
            <person name="Morikawa T."/>
            <person name="Nagura Y."/>
            <person name="Yuki M."/>
            <person name="Deevong P."/>
            <person name="Inoue T."/>
            <person name="Kihara K."/>
            <person name="Lo N."/>
            <person name="Yamada A."/>
            <person name="Ohkuma M."/>
            <person name="Hongoh Y."/>
        </authorList>
    </citation>
    <scope>NUCLEOTIDE SEQUENCE [LARGE SCALE GENOMIC DNA]</scope>
    <source>
        <strain evidence="11">NkOx7-01</strain>
    </source>
</reference>
<dbReference type="Pfam" id="PF00625">
    <property type="entry name" value="Guanylate_kin"/>
    <property type="match status" value="1"/>
</dbReference>
<organism evidence="11 12">
    <name type="scientific">Termititenax aidoneus</name>
    <dbReference type="NCBI Taxonomy" id="2218524"/>
    <lineage>
        <taxon>Bacteria</taxon>
        <taxon>Bacillati</taxon>
        <taxon>Candidatus Margulisiibacteriota</taxon>
        <taxon>Candidatus Termititenacia</taxon>
        <taxon>Candidatus Termititenacales</taxon>
        <taxon>Candidatus Termititenacaceae</taxon>
        <taxon>Candidatus Termititenax</taxon>
    </lineage>
</organism>
<evidence type="ECO:0000256" key="9">
    <source>
        <dbReference type="HAMAP-Rule" id="MF_00328"/>
    </source>
</evidence>
<sequence>MLFVISGPSGVGKGTVIQEILRRRQDLSVSISYTSRAPRAGETDGLSYFFVSRAVFEQMVAAGEFLEYAEVHRNYYGTSRAQVRKMLDSGRNVLFEVDVQGGINLRRQFKELRSIFILPPGEAELVKRIKNRGTETPETLRLRLETMRGEMLKAGEYDYQVVNNKLDACVEKINKIIDREIKLEKESRR</sequence>
<dbReference type="AlphaFoldDB" id="A0A388T9L0"/>
<dbReference type="NCBIfam" id="TIGR03263">
    <property type="entry name" value="guanyl_kin"/>
    <property type="match status" value="1"/>
</dbReference>
<evidence type="ECO:0000259" key="10">
    <source>
        <dbReference type="PROSITE" id="PS50052"/>
    </source>
</evidence>
<dbReference type="GO" id="GO:0005524">
    <property type="term" value="F:ATP binding"/>
    <property type="evidence" value="ECO:0007669"/>
    <property type="project" value="UniProtKB-UniRule"/>
</dbReference>
<dbReference type="EMBL" id="BGZN01000009">
    <property type="protein sequence ID" value="GBR73316.1"/>
    <property type="molecule type" value="Genomic_DNA"/>
</dbReference>
<evidence type="ECO:0000256" key="5">
    <source>
        <dbReference type="ARBA" id="ARBA00022741"/>
    </source>
</evidence>
<evidence type="ECO:0000313" key="11">
    <source>
        <dbReference type="EMBL" id="GBR73316.1"/>
    </source>
</evidence>
<evidence type="ECO:0000313" key="12">
    <source>
        <dbReference type="Proteomes" id="UP000269352"/>
    </source>
</evidence>
<keyword evidence="9" id="KW-0963">Cytoplasm</keyword>
<dbReference type="GO" id="GO:0005829">
    <property type="term" value="C:cytosol"/>
    <property type="evidence" value="ECO:0007669"/>
    <property type="project" value="TreeGrafter"/>
</dbReference>
<gene>
    <name evidence="9 11" type="primary">gmk</name>
    <name evidence="11" type="ORF">NO1_0717</name>
</gene>
<dbReference type="InterPro" id="IPR020590">
    <property type="entry name" value="Guanylate_kinase_CS"/>
</dbReference>
<keyword evidence="6 9" id="KW-0418">Kinase</keyword>
<evidence type="ECO:0000256" key="4">
    <source>
        <dbReference type="ARBA" id="ARBA00022679"/>
    </source>
</evidence>
<dbReference type="FunFam" id="3.30.63.10:FF:000002">
    <property type="entry name" value="Guanylate kinase 1"/>
    <property type="match status" value="1"/>
</dbReference>
<dbReference type="GO" id="GO:0004385">
    <property type="term" value="F:GMP kinase activity"/>
    <property type="evidence" value="ECO:0007669"/>
    <property type="project" value="UniProtKB-UniRule"/>
</dbReference>
<keyword evidence="5 9" id="KW-0547">Nucleotide-binding</keyword>
<evidence type="ECO:0000256" key="1">
    <source>
        <dbReference type="ARBA" id="ARBA00005790"/>
    </source>
</evidence>
<dbReference type="Gene3D" id="3.40.50.300">
    <property type="entry name" value="P-loop containing nucleotide triphosphate hydrolases"/>
    <property type="match status" value="1"/>
</dbReference>